<dbReference type="AlphaFoldDB" id="A0A5R8WWF1"/>
<dbReference type="InterPro" id="IPR024079">
    <property type="entry name" value="MetalloPept_cat_dom_sf"/>
</dbReference>
<gene>
    <name evidence="2" type="ORF">FDY95_02375</name>
</gene>
<keyword evidence="3" id="KW-1185">Reference proteome</keyword>
<dbReference type="Gene3D" id="2.60.40.10">
    <property type="entry name" value="Immunoglobulins"/>
    <property type="match status" value="1"/>
</dbReference>
<feature type="compositionally biased region" description="Polar residues" evidence="1">
    <location>
        <begin position="193"/>
        <end position="216"/>
    </location>
</feature>
<reference evidence="2 3" key="1">
    <citation type="submission" date="2019-05" db="EMBL/GenBank/DDBJ databases">
        <title>Hymenobacter edaphi sp. nov., isolated from abandoned arsenic-contaminated farmland soil.</title>
        <authorList>
            <person name="Nie L."/>
        </authorList>
    </citation>
    <scope>NUCLEOTIDE SEQUENCE [LARGE SCALE GENOMIC DNA]</scope>
    <source>
        <strain evidence="2 3">1-3-3-8</strain>
    </source>
</reference>
<dbReference type="EMBL" id="VAJM01000001">
    <property type="protein sequence ID" value="TLM96857.1"/>
    <property type="molecule type" value="Genomic_DNA"/>
</dbReference>
<dbReference type="Proteomes" id="UP000305517">
    <property type="component" value="Unassembled WGS sequence"/>
</dbReference>
<evidence type="ECO:0000313" key="3">
    <source>
        <dbReference type="Proteomes" id="UP000305517"/>
    </source>
</evidence>
<dbReference type="OrthoDB" id="7574679at2"/>
<evidence type="ECO:0000256" key="1">
    <source>
        <dbReference type="SAM" id="MobiDB-lite"/>
    </source>
</evidence>
<dbReference type="SUPFAM" id="SSF81296">
    <property type="entry name" value="E set domains"/>
    <property type="match status" value="1"/>
</dbReference>
<dbReference type="RefSeq" id="WP_138075104.1">
    <property type="nucleotide sequence ID" value="NZ_VAJM01000001.1"/>
</dbReference>
<dbReference type="Gene3D" id="3.40.390.10">
    <property type="entry name" value="Collagenase (Catalytic Domain)"/>
    <property type="match status" value="1"/>
</dbReference>
<dbReference type="CDD" id="cd00102">
    <property type="entry name" value="IPT"/>
    <property type="match status" value="1"/>
</dbReference>
<organism evidence="2 3">
    <name type="scientific">Hymenobacter jeollabukensis</name>
    <dbReference type="NCBI Taxonomy" id="2025313"/>
    <lineage>
        <taxon>Bacteria</taxon>
        <taxon>Pseudomonadati</taxon>
        <taxon>Bacteroidota</taxon>
        <taxon>Cytophagia</taxon>
        <taxon>Cytophagales</taxon>
        <taxon>Hymenobacteraceae</taxon>
        <taxon>Hymenobacter</taxon>
    </lineage>
</organism>
<sequence>MALAWVLGMLILGPVGARAQSGCLLTPVPLAERVQLATRVVEAQIVEQRAELWPGGRIGTRSTLRVFAVLKGPAASSLELLTPGGTVGRRREVVSGSLTPAPGQQGIFLLEPDPEHPGALRLAAGPQGLLAYDLGTLTATDPFARYPAIGAGLYPTLAVLTNQTARPVQPNTGLEAARARAAQTAAHRPAATPSISSLSPTALPAGTNTVTTPSNPGILTINGSGFNASRGTGYVAFRNADNGGAGATQPLAGDYLAWSDTQIRVRVPSNSASGNTAGTGPVTVVNSDGSAGSSASLTVTYALTNIDDSGQNYRIGLVGPGGTANPGGYVLRYTASAAAGTAVPAAARTAFETALATWACQGGANRVIGSIDASQTQANQDGVNLVSFGALPAGVLGVTSSYYSGCFSGGTLYWVLTETDYTFSNSADFYYGTGTPGGGQSDFQSVALHEQGHGIQLGHIISSTGVMNFALTTGTTRRTLDAGTDLAAASDETSYSTSATAAQRCSFAAYAATSACPLPVELVAFTARYAPGQGTRLNWSTASELDAAYFAVESQEAGINTWQELTRQPAAGHSTSLRHYQAQDARPVAGLRYFRLRQVDQDGTVAYSSAVAVQGEAGALSAYPNPATGLVHLRGPLAPAGRARVQLLDALGRPVRTATGPTDQPAFDLPLTNLPAGFYVLTWDGGTGVQRLRLTVE</sequence>
<evidence type="ECO:0008006" key="4">
    <source>
        <dbReference type="Google" id="ProtNLM"/>
    </source>
</evidence>
<dbReference type="SUPFAM" id="SSF55486">
    <property type="entry name" value="Metalloproteases ('zincins'), catalytic domain"/>
    <property type="match status" value="1"/>
</dbReference>
<name>A0A5R8WWF1_9BACT</name>
<proteinExistence type="predicted"/>
<evidence type="ECO:0000313" key="2">
    <source>
        <dbReference type="EMBL" id="TLM96857.1"/>
    </source>
</evidence>
<dbReference type="InterPro" id="IPR014756">
    <property type="entry name" value="Ig_E-set"/>
</dbReference>
<feature type="region of interest" description="Disordered" evidence="1">
    <location>
        <begin position="187"/>
        <end position="216"/>
    </location>
</feature>
<accession>A0A5R8WWF1</accession>
<protein>
    <recommendedName>
        <fullName evidence="4">T9SS type A sorting domain-containing protein</fullName>
    </recommendedName>
</protein>
<dbReference type="InterPro" id="IPR013783">
    <property type="entry name" value="Ig-like_fold"/>
</dbReference>
<dbReference type="GO" id="GO:0008237">
    <property type="term" value="F:metallopeptidase activity"/>
    <property type="evidence" value="ECO:0007669"/>
    <property type="project" value="InterPro"/>
</dbReference>
<comment type="caution">
    <text evidence="2">The sequence shown here is derived from an EMBL/GenBank/DDBJ whole genome shotgun (WGS) entry which is preliminary data.</text>
</comment>